<dbReference type="NCBIfam" id="TIGR00079">
    <property type="entry name" value="pept_deformyl"/>
    <property type="match status" value="1"/>
</dbReference>
<sequence length="193" mass="21240">MTMKIYKLGEEVLRKKCAAVEPSEIDDTMRALFEDMFETMIEANGVGLAAPQVGISKRFFVVMSDDDVKRVFINPQIVSTSAEMCDYEEGCLSLPGFNENIRRPAKVTVQALDEKGKPFTLEAEGLLARIIQHENDHLDGIVYIDRGDPSFASDVTAKMQKRLEKAAAKAAAKERKAASIAAKIAAKEAKKGK</sequence>
<keyword evidence="2" id="KW-0408">Iron</keyword>
<keyword evidence="2" id="KW-0648">Protein biosynthesis</keyword>
<evidence type="ECO:0000256" key="1">
    <source>
        <dbReference type="ARBA" id="ARBA00010759"/>
    </source>
</evidence>
<dbReference type="PRINTS" id="PR01576">
    <property type="entry name" value="PDEFORMYLASE"/>
</dbReference>
<evidence type="ECO:0000256" key="2">
    <source>
        <dbReference type="HAMAP-Rule" id="MF_00163"/>
    </source>
</evidence>
<evidence type="ECO:0000313" key="3">
    <source>
        <dbReference type="EMBL" id="EIC02566.1"/>
    </source>
</evidence>
<comment type="catalytic activity">
    <reaction evidence="2">
        <text>N-terminal N-formyl-L-methionyl-[peptide] + H2O = N-terminal L-methionyl-[peptide] + formate</text>
        <dbReference type="Rhea" id="RHEA:24420"/>
        <dbReference type="Rhea" id="RHEA-COMP:10639"/>
        <dbReference type="Rhea" id="RHEA-COMP:10640"/>
        <dbReference type="ChEBI" id="CHEBI:15377"/>
        <dbReference type="ChEBI" id="CHEBI:15740"/>
        <dbReference type="ChEBI" id="CHEBI:49298"/>
        <dbReference type="ChEBI" id="CHEBI:64731"/>
        <dbReference type="EC" id="3.5.1.88"/>
    </reaction>
</comment>
<feature type="binding site" evidence="2">
    <location>
        <position position="91"/>
    </location>
    <ligand>
        <name>Fe cation</name>
        <dbReference type="ChEBI" id="CHEBI:24875"/>
    </ligand>
</feature>
<keyword evidence="2 3" id="KW-0378">Hydrolase</keyword>
<dbReference type="EMBL" id="AGRW01000037">
    <property type="protein sequence ID" value="EIC02566.1"/>
    <property type="molecule type" value="Genomic_DNA"/>
</dbReference>
<keyword evidence="4" id="KW-1185">Reference proteome</keyword>
<accession>H7EIN8</accession>
<feature type="active site" evidence="2">
    <location>
        <position position="134"/>
    </location>
</feature>
<dbReference type="AlphaFoldDB" id="H7EIN8"/>
<comment type="caution">
    <text evidence="3">The sequence shown here is derived from an EMBL/GenBank/DDBJ whole genome shotgun (WGS) entry which is preliminary data.</text>
</comment>
<evidence type="ECO:0000313" key="4">
    <source>
        <dbReference type="Proteomes" id="UP000003571"/>
    </source>
</evidence>
<dbReference type="EC" id="3.5.1.88" evidence="2"/>
<comment type="function">
    <text evidence="2">Removes the formyl group from the N-terminal Met of newly synthesized proteins. Requires at least a dipeptide for an efficient rate of reaction. N-terminal L-methionine is a prerequisite for activity but the enzyme has broad specificity at other positions.</text>
</comment>
<dbReference type="PANTHER" id="PTHR10458">
    <property type="entry name" value="PEPTIDE DEFORMYLASE"/>
    <property type="match status" value="1"/>
</dbReference>
<dbReference type="eggNOG" id="COG0242">
    <property type="taxonomic scope" value="Bacteria"/>
</dbReference>
<dbReference type="GO" id="GO:0006412">
    <property type="term" value="P:translation"/>
    <property type="evidence" value="ECO:0007669"/>
    <property type="project" value="UniProtKB-UniRule"/>
</dbReference>
<dbReference type="Gene3D" id="3.90.45.10">
    <property type="entry name" value="Peptide deformylase"/>
    <property type="match status" value="1"/>
</dbReference>
<reference evidence="3 4" key="1">
    <citation type="submission" date="2011-09" db="EMBL/GenBank/DDBJ databases">
        <title>The draft genome of Treponema saccharophilum DSM 2985.</title>
        <authorList>
            <consortium name="US DOE Joint Genome Institute (JGI-PGF)"/>
            <person name="Lucas S."/>
            <person name="Copeland A."/>
            <person name="Lapidus A."/>
            <person name="Glavina del Rio T."/>
            <person name="Dalin E."/>
            <person name="Tice H."/>
            <person name="Bruce D."/>
            <person name="Goodwin L."/>
            <person name="Pitluck S."/>
            <person name="Peters L."/>
            <person name="Kyrpides N."/>
            <person name="Mavromatis K."/>
            <person name="Ivanova N."/>
            <person name="Markowitz V."/>
            <person name="Cheng J.-F."/>
            <person name="Hugenholtz P."/>
            <person name="Woyke T."/>
            <person name="Wu D."/>
            <person name="Gronow S."/>
            <person name="Wellnitz S."/>
            <person name="Brambilla E."/>
            <person name="Klenk H.-P."/>
            <person name="Eisen J.A."/>
        </authorList>
    </citation>
    <scope>NUCLEOTIDE SEQUENCE [LARGE SCALE GENOMIC DNA]</scope>
    <source>
        <strain evidence="3 4">DSM 2985</strain>
    </source>
</reference>
<dbReference type="GO" id="GO:0046872">
    <property type="term" value="F:metal ion binding"/>
    <property type="evidence" value="ECO:0007669"/>
    <property type="project" value="UniProtKB-KW"/>
</dbReference>
<dbReference type="NCBIfam" id="NF001159">
    <property type="entry name" value="PRK00150.1-3"/>
    <property type="match status" value="1"/>
</dbReference>
<feature type="binding site" evidence="2">
    <location>
        <position position="137"/>
    </location>
    <ligand>
        <name>Fe cation</name>
        <dbReference type="ChEBI" id="CHEBI:24875"/>
    </ligand>
</feature>
<feature type="binding site" evidence="2">
    <location>
        <position position="133"/>
    </location>
    <ligand>
        <name>Fe cation</name>
        <dbReference type="ChEBI" id="CHEBI:24875"/>
    </ligand>
</feature>
<dbReference type="PANTHER" id="PTHR10458:SF22">
    <property type="entry name" value="PEPTIDE DEFORMYLASE"/>
    <property type="match status" value="1"/>
</dbReference>
<dbReference type="HAMAP" id="MF_00163">
    <property type="entry name" value="Pep_deformylase"/>
    <property type="match status" value="1"/>
</dbReference>
<name>H7EIN8_9SPIR</name>
<dbReference type="Pfam" id="PF01327">
    <property type="entry name" value="Pep_deformylase"/>
    <property type="match status" value="1"/>
</dbReference>
<dbReference type="SUPFAM" id="SSF56420">
    <property type="entry name" value="Peptide deformylase"/>
    <property type="match status" value="1"/>
</dbReference>
<dbReference type="CDD" id="cd00487">
    <property type="entry name" value="Pep_deformylase"/>
    <property type="match status" value="1"/>
</dbReference>
<protein>
    <recommendedName>
        <fullName evidence="2">Peptide deformylase</fullName>
        <shortName evidence="2">PDF</shortName>
        <ecNumber evidence="2">3.5.1.88</ecNumber>
    </recommendedName>
    <alternativeName>
        <fullName evidence="2">Polypeptide deformylase</fullName>
    </alternativeName>
</protein>
<comment type="similarity">
    <text evidence="1 2">Belongs to the polypeptide deformylase family.</text>
</comment>
<dbReference type="STRING" id="907348.TresaDRAFT_2444"/>
<dbReference type="InterPro" id="IPR023635">
    <property type="entry name" value="Peptide_deformylase"/>
</dbReference>
<dbReference type="PATRIC" id="fig|907348.3.peg.693"/>
<dbReference type="Proteomes" id="UP000003571">
    <property type="component" value="Unassembled WGS sequence"/>
</dbReference>
<proteinExistence type="inferred from homology"/>
<organism evidence="3 4">
    <name type="scientific">Treponema saccharophilum DSM 2985</name>
    <dbReference type="NCBI Taxonomy" id="907348"/>
    <lineage>
        <taxon>Bacteria</taxon>
        <taxon>Pseudomonadati</taxon>
        <taxon>Spirochaetota</taxon>
        <taxon>Spirochaetia</taxon>
        <taxon>Spirochaetales</taxon>
        <taxon>Treponemataceae</taxon>
        <taxon>Treponema</taxon>
    </lineage>
</organism>
<dbReference type="RefSeq" id="WP_002702894.1">
    <property type="nucleotide sequence ID" value="NZ_AGRW01000037.1"/>
</dbReference>
<dbReference type="PIRSF" id="PIRSF004749">
    <property type="entry name" value="Pep_def"/>
    <property type="match status" value="1"/>
</dbReference>
<comment type="cofactor">
    <cofactor evidence="2">
        <name>Fe(2+)</name>
        <dbReference type="ChEBI" id="CHEBI:29033"/>
    </cofactor>
    <text evidence="2">Binds 1 Fe(2+) ion.</text>
</comment>
<dbReference type="InterPro" id="IPR036821">
    <property type="entry name" value="Peptide_deformylase_sf"/>
</dbReference>
<gene>
    <name evidence="2" type="primary">def</name>
    <name evidence="3" type="ORF">TresaDRAFT_2444</name>
</gene>
<dbReference type="GO" id="GO:0042586">
    <property type="term" value="F:peptide deformylase activity"/>
    <property type="evidence" value="ECO:0007669"/>
    <property type="project" value="UniProtKB-UniRule"/>
</dbReference>
<keyword evidence="2" id="KW-0479">Metal-binding</keyword>